<dbReference type="SUPFAM" id="SSF82771">
    <property type="entry name" value="GIY-YIG endonuclease"/>
    <property type="match status" value="1"/>
</dbReference>
<dbReference type="Pfam" id="PF01541">
    <property type="entry name" value="GIY-YIG"/>
    <property type="match status" value="1"/>
</dbReference>
<dbReference type="InterPro" id="IPR050190">
    <property type="entry name" value="UPF0213_domain"/>
</dbReference>
<name>A0A2S6IKT4_9FLAO</name>
<evidence type="ECO:0000313" key="4">
    <source>
        <dbReference type="Proteomes" id="UP000239002"/>
    </source>
</evidence>
<keyword evidence="3" id="KW-0540">Nuclease</keyword>
<gene>
    <name evidence="3" type="ORF">LY01_01512</name>
</gene>
<keyword evidence="3" id="KW-0255">Endonuclease</keyword>
<dbReference type="AlphaFoldDB" id="A0A2S6IKT4"/>
<dbReference type="EMBL" id="PTJE01000003">
    <property type="protein sequence ID" value="PPK94760.1"/>
    <property type="molecule type" value="Genomic_DNA"/>
</dbReference>
<proteinExistence type="inferred from homology"/>
<evidence type="ECO:0000313" key="3">
    <source>
        <dbReference type="EMBL" id="PPK94760.1"/>
    </source>
</evidence>
<comment type="similarity">
    <text evidence="1">Belongs to the UPF0213 family.</text>
</comment>
<dbReference type="PROSITE" id="PS50164">
    <property type="entry name" value="GIY_YIG"/>
    <property type="match status" value="1"/>
</dbReference>
<reference evidence="3 4" key="1">
    <citation type="submission" date="2018-02" db="EMBL/GenBank/DDBJ databases">
        <title>Genomic Encyclopedia of Archaeal and Bacterial Type Strains, Phase II (KMG-II): from individual species to whole genera.</title>
        <authorList>
            <person name="Goeker M."/>
        </authorList>
    </citation>
    <scope>NUCLEOTIDE SEQUENCE [LARGE SCALE GENOMIC DNA]</scope>
    <source>
        <strain evidence="3 4">DSM 16809</strain>
    </source>
</reference>
<dbReference type="Proteomes" id="UP000239002">
    <property type="component" value="Unassembled WGS sequence"/>
</dbReference>
<dbReference type="InterPro" id="IPR000305">
    <property type="entry name" value="GIY-YIG_endonuc"/>
</dbReference>
<sequence length="149" mass="16992">MVNRNPCVKGIEGSVGIVLQEIASAFAKPRNDGKKIELIKSRLLRRFATRNDHMKPGYVYIMTNKNNTTLYVGVTSDLERRVKEHKSKNDPKSFTARYDLNKLVYHEAHQMIGDAIAREKQLKAGNRAKKIALIESINPEWQDLIIGDE</sequence>
<dbReference type="GO" id="GO:0004519">
    <property type="term" value="F:endonuclease activity"/>
    <property type="evidence" value="ECO:0007669"/>
    <property type="project" value="UniProtKB-KW"/>
</dbReference>
<accession>A0A2S6IKT4</accession>
<dbReference type="SMART" id="SM00465">
    <property type="entry name" value="GIYc"/>
    <property type="match status" value="1"/>
</dbReference>
<organism evidence="3 4">
    <name type="scientific">Nonlabens xylanidelens</name>
    <dbReference type="NCBI Taxonomy" id="191564"/>
    <lineage>
        <taxon>Bacteria</taxon>
        <taxon>Pseudomonadati</taxon>
        <taxon>Bacteroidota</taxon>
        <taxon>Flavobacteriia</taxon>
        <taxon>Flavobacteriales</taxon>
        <taxon>Flavobacteriaceae</taxon>
        <taxon>Nonlabens</taxon>
    </lineage>
</organism>
<dbReference type="PANTHER" id="PTHR34477">
    <property type="entry name" value="UPF0213 PROTEIN YHBQ"/>
    <property type="match status" value="1"/>
</dbReference>
<keyword evidence="4" id="KW-1185">Reference proteome</keyword>
<dbReference type="RefSeq" id="WP_394340829.1">
    <property type="nucleotide sequence ID" value="NZ_MQVW01000024.1"/>
</dbReference>
<protein>
    <submittedName>
        <fullName evidence="3">Putative GIY-YIG superfamily endonuclease</fullName>
    </submittedName>
</protein>
<dbReference type="CDD" id="cd10448">
    <property type="entry name" value="GIY-YIG_unchar_3"/>
    <property type="match status" value="1"/>
</dbReference>
<feature type="domain" description="GIY-YIG" evidence="2">
    <location>
        <begin position="55"/>
        <end position="132"/>
    </location>
</feature>
<dbReference type="PANTHER" id="PTHR34477:SF5">
    <property type="entry name" value="BSL5627 PROTEIN"/>
    <property type="match status" value="1"/>
</dbReference>
<comment type="caution">
    <text evidence="3">The sequence shown here is derived from an EMBL/GenBank/DDBJ whole genome shotgun (WGS) entry which is preliminary data.</text>
</comment>
<dbReference type="InterPro" id="IPR035901">
    <property type="entry name" value="GIY-YIG_endonuc_sf"/>
</dbReference>
<evidence type="ECO:0000259" key="2">
    <source>
        <dbReference type="PROSITE" id="PS50164"/>
    </source>
</evidence>
<dbReference type="Gene3D" id="3.40.1440.10">
    <property type="entry name" value="GIY-YIG endonuclease"/>
    <property type="match status" value="1"/>
</dbReference>
<keyword evidence="3" id="KW-0378">Hydrolase</keyword>
<evidence type="ECO:0000256" key="1">
    <source>
        <dbReference type="ARBA" id="ARBA00007435"/>
    </source>
</evidence>